<name>A0A0A8ZDA0_ARUDO</name>
<protein>
    <submittedName>
        <fullName evidence="2">Uncharacterized protein</fullName>
    </submittedName>
</protein>
<evidence type="ECO:0000313" key="2">
    <source>
        <dbReference type="EMBL" id="JAD35608.1"/>
    </source>
</evidence>
<feature type="transmembrane region" description="Helical" evidence="1">
    <location>
        <begin position="9"/>
        <end position="29"/>
    </location>
</feature>
<keyword evidence="1" id="KW-0812">Transmembrane</keyword>
<accession>A0A0A8ZDA0</accession>
<proteinExistence type="predicted"/>
<evidence type="ECO:0000256" key="1">
    <source>
        <dbReference type="SAM" id="Phobius"/>
    </source>
</evidence>
<reference evidence="2" key="1">
    <citation type="submission" date="2014-09" db="EMBL/GenBank/DDBJ databases">
        <authorList>
            <person name="Magalhaes I.L.F."/>
            <person name="Oliveira U."/>
            <person name="Santos F.R."/>
            <person name="Vidigal T.H.D.A."/>
            <person name="Brescovit A.D."/>
            <person name="Santos A.J."/>
        </authorList>
    </citation>
    <scope>NUCLEOTIDE SEQUENCE</scope>
    <source>
        <tissue evidence="2">Shoot tissue taken approximately 20 cm above the soil surface</tissue>
    </source>
</reference>
<dbReference type="EMBL" id="GBRH01262287">
    <property type="protein sequence ID" value="JAD35608.1"/>
    <property type="molecule type" value="Transcribed_RNA"/>
</dbReference>
<reference evidence="2" key="2">
    <citation type="journal article" date="2015" name="Data Brief">
        <title>Shoot transcriptome of the giant reed, Arundo donax.</title>
        <authorList>
            <person name="Barrero R.A."/>
            <person name="Guerrero F.D."/>
            <person name="Moolhuijzen P."/>
            <person name="Goolsby J.A."/>
            <person name="Tidwell J."/>
            <person name="Bellgard S.E."/>
            <person name="Bellgard M.I."/>
        </authorList>
    </citation>
    <scope>NUCLEOTIDE SEQUENCE</scope>
    <source>
        <tissue evidence="2">Shoot tissue taken approximately 20 cm above the soil surface</tissue>
    </source>
</reference>
<sequence length="87" mass="9849">MASASDRLYILWYSALMYCMSISALVTTTRISAESLVPSPFIALCSTFAKYLAGFSAQRRMVSRPNPKLPDVSLLTALSRERSYMWW</sequence>
<keyword evidence="1" id="KW-1133">Transmembrane helix</keyword>
<keyword evidence="1" id="KW-0472">Membrane</keyword>
<feature type="transmembrane region" description="Helical" evidence="1">
    <location>
        <begin position="35"/>
        <end position="53"/>
    </location>
</feature>
<organism evidence="2">
    <name type="scientific">Arundo donax</name>
    <name type="common">Giant reed</name>
    <name type="synonym">Donax arundinaceus</name>
    <dbReference type="NCBI Taxonomy" id="35708"/>
    <lineage>
        <taxon>Eukaryota</taxon>
        <taxon>Viridiplantae</taxon>
        <taxon>Streptophyta</taxon>
        <taxon>Embryophyta</taxon>
        <taxon>Tracheophyta</taxon>
        <taxon>Spermatophyta</taxon>
        <taxon>Magnoliopsida</taxon>
        <taxon>Liliopsida</taxon>
        <taxon>Poales</taxon>
        <taxon>Poaceae</taxon>
        <taxon>PACMAD clade</taxon>
        <taxon>Arundinoideae</taxon>
        <taxon>Arundineae</taxon>
        <taxon>Arundo</taxon>
    </lineage>
</organism>
<dbReference type="AlphaFoldDB" id="A0A0A8ZDA0"/>